<feature type="coiled-coil region" evidence="10">
    <location>
        <begin position="169"/>
        <end position="196"/>
    </location>
</feature>
<evidence type="ECO:0000256" key="11">
    <source>
        <dbReference type="SAM" id="MobiDB-lite"/>
    </source>
</evidence>
<evidence type="ECO:0000256" key="10">
    <source>
        <dbReference type="SAM" id="Coils"/>
    </source>
</evidence>
<comment type="subcellular location">
    <subcellularLocation>
        <location evidence="1">Cytoplasm</location>
        <location evidence="1">Cytoskeleton</location>
        <location evidence="1">Spindle</location>
    </subcellularLocation>
</comment>
<dbReference type="GO" id="GO:0051225">
    <property type="term" value="P:spindle assembly"/>
    <property type="evidence" value="ECO:0007669"/>
    <property type="project" value="InterPro"/>
</dbReference>
<keyword evidence="9" id="KW-0131">Cell cycle</keyword>
<feature type="domain" description="HAUS augmin-like complex subunit 3 N-terminal" evidence="12">
    <location>
        <begin position="29"/>
        <end position="297"/>
    </location>
</feature>
<dbReference type="GO" id="GO:0031023">
    <property type="term" value="P:microtubule organizing center organization"/>
    <property type="evidence" value="ECO:0007669"/>
    <property type="project" value="TreeGrafter"/>
</dbReference>
<keyword evidence="3" id="KW-0963">Cytoplasm</keyword>
<dbReference type="AlphaFoldDB" id="A0A061S3W9"/>
<dbReference type="GO" id="GO:0051301">
    <property type="term" value="P:cell division"/>
    <property type="evidence" value="ECO:0007669"/>
    <property type="project" value="UniProtKB-KW"/>
</dbReference>
<evidence type="ECO:0000256" key="8">
    <source>
        <dbReference type="ARBA" id="ARBA00023212"/>
    </source>
</evidence>
<keyword evidence="5" id="KW-0493">Microtubule</keyword>
<feature type="region of interest" description="Disordered" evidence="11">
    <location>
        <begin position="232"/>
        <end position="273"/>
    </location>
</feature>
<feature type="coiled-coil region" evidence="10">
    <location>
        <begin position="109"/>
        <end position="143"/>
    </location>
</feature>
<dbReference type="GO" id="GO:0072686">
    <property type="term" value="C:mitotic spindle"/>
    <property type="evidence" value="ECO:0007669"/>
    <property type="project" value="TreeGrafter"/>
</dbReference>
<organism evidence="13">
    <name type="scientific">Tetraselmis sp. GSL018</name>
    <dbReference type="NCBI Taxonomy" id="582737"/>
    <lineage>
        <taxon>Eukaryota</taxon>
        <taxon>Viridiplantae</taxon>
        <taxon>Chlorophyta</taxon>
        <taxon>core chlorophytes</taxon>
        <taxon>Chlorodendrophyceae</taxon>
        <taxon>Chlorodendrales</taxon>
        <taxon>Chlorodendraceae</taxon>
        <taxon>Tetraselmis</taxon>
    </lineage>
</organism>
<dbReference type="GO" id="GO:0005815">
    <property type="term" value="C:microtubule organizing center"/>
    <property type="evidence" value="ECO:0007669"/>
    <property type="project" value="TreeGrafter"/>
</dbReference>
<dbReference type="InterPro" id="IPR026206">
    <property type="entry name" value="HAUS3"/>
</dbReference>
<reference evidence="13" key="1">
    <citation type="submission" date="2014-05" db="EMBL/GenBank/DDBJ databases">
        <title>The transcriptome of the halophilic microalga Tetraselmis sp. GSL018 isolated from the Great Salt Lake, Utah.</title>
        <authorList>
            <person name="Jinkerson R.E."/>
            <person name="D'Adamo S."/>
            <person name="Posewitz M.C."/>
        </authorList>
    </citation>
    <scope>NUCLEOTIDE SEQUENCE</scope>
    <source>
        <strain evidence="13">GSL018</strain>
    </source>
</reference>
<keyword evidence="4" id="KW-0132">Cell division</keyword>
<name>A0A061S3W9_9CHLO</name>
<dbReference type="EMBL" id="GBEZ01008018">
    <property type="protein sequence ID" value="JAC77486.1"/>
    <property type="molecule type" value="Transcribed_RNA"/>
</dbReference>
<accession>A0A061S3W9</accession>
<proteinExistence type="inferred from homology"/>
<gene>
    <name evidence="13" type="ORF">TSPGSL018_17559</name>
</gene>
<evidence type="ECO:0000256" key="3">
    <source>
        <dbReference type="ARBA" id="ARBA00022490"/>
    </source>
</evidence>
<evidence type="ECO:0000259" key="12">
    <source>
        <dbReference type="Pfam" id="PF14932"/>
    </source>
</evidence>
<dbReference type="Pfam" id="PF14932">
    <property type="entry name" value="HAUS-augmin3"/>
    <property type="match status" value="1"/>
</dbReference>
<evidence type="ECO:0000256" key="6">
    <source>
        <dbReference type="ARBA" id="ARBA00022776"/>
    </source>
</evidence>
<evidence type="ECO:0000313" key="13">
    <source>
        <dbReference type="EMBL" id="JAC77486.1"/>
    </source>
</evidence>
<keyword evidence="6" id="KW-0498">Mitosis</keyword>
<keyword evidence="7 10" id="KW-0175">Coiled coil</keyword>
<evidence type="ECO:0000256" key="7">
    <source>
        <dbReference type="ARBA" id="ARBA00023054"/>
    </source>
</evidence>
<protein>
    <recommendedName>
        <fullName evidence="12">HAUS augmin-like complex subunit 3 N-terminal domain-containing protein</fullName>
    </recommendedName>
</protein>
<dbReference type="InterPro" id="IPR032733">
    <property type="entry name" value="HAUS3_N"/>
</dbReference>
<evidence type="ECO:0000256" key="9">
    <source>
        <dbReference type="ARBA" id="ARBA00023306"/>
    </source>
</evidence>
<evidence type="ECO:0000256" key="1">
    <source>
        <dbReference type="ARBA" id="ARBA00004186"/>
    </source>
</evidence>
<evidence type="ECO:0000256" key="2">
    <source>
        <dbReference type="ARBA" id="ARBA00009645"/>
    </source>
</evidence>
<comment type="similarity">
    <text evidence="2">Belongs to the HAUS3 family.</text>
</comment>
<dbReference type="PANTHER" id="PTHR19378:SF0">
    <property type="entry name" value="HAUS AUGMIN-LIKE COMPLEX SUBUNIT 3"/>
    <property type="match status" value="1"/>
</dbReference>
<dbReference type="GO" id="GO:0070652">
    <property type="term" value="C:HAUS complex"/>
    <property type="evidence" value="ECO:0007669"/>
    <property type="project" value="InterPro"/>
</dbReference>
<keyword evidence="8" id="KW-0206">Cytoskeleton</keyword>
<sequence>MRENKSGEFVSLLHQLDYPRKLSASSFEWAFKHPETRQVMLWLASQNLCSQVLATRERSQFEDLQVKGKELFGDTLDQAFKSAVSYEAPPETDSPGLGSSSPFKLMFPSKDIDSKISAFEREIQRLETEHNELLRQLSLLRQQTSSTRHRRQATSARASAAAQQLGNAKAEMTQLASGLESAMEELEQMCRRLEGLWAHPQALEAQGPPRLLSTCTLDDYVSTDIAFSRKLSSARPQAHAQPEDSGLTLQDGPVPCSSSEDKLSGQNGLHSPPQRELERLKHAVQLSQSQRIMAEAEEARRAAELDALQNAAAGCGVNGRLQSQEDEQELRRLQRMVPTLLARVARQKELAILEREYEAKLEREGRRFRQRTEHLRLALQQVAWHKVIELGLAIESDGAESLRSCLEASEQLLNRHCSASKRRCQKYRLLSGSSAPMRLTLRSDDTVLQGIAEVLSTSRIPLYGSRGSLCEGQDSGRDPLDSRTSPASCSQGYVEVAALVGQLQALSELLTRDIPAKEHDAWDSDRETLGKLSACACDLLALLCPDGAPEISPCAVHEALECTASVNGLLGEAVGRVAERYAAKNEQLMLQGSAGQAARNAFTWFHSDPRRLVTEASVIESRLGNSGGLQG</sequence>
<dbReference type="PANTHER" id="PTHR19378">
    <property type="entry name" value="GOLGIN- RELATED"/>
    <property type="match status" value="1"/>
</dbReference>
<evidence type="ECO:0000256" key="5">
    <source>
        <dbReference type="ARBA" id="ARBA00022701"/>
    </source>
</evidence>
<dbReference type="GO" id="GO:0005874">
    <property type="term" value="C:microtubule"/>
    <property type="evidence" value="ECO:0007669"/>
    <property type="project" value="UniProtKB-KW"/>
</dbReference>
<evidence type="ECO:0000256" key="4">
    <source>
        <dbReference type="ARBA" id="ARBA00022618"/>
    </source>
</evidence>